<name>A0A1Y1VLT4_9FUNG</name>
<feature type="binding site" evidence="5">
    <location>
        <position position="336"/>
    </location>
    <ligand>
        <name>Fe cation</name>
        <dbReference type="ChEBI" id="CHEBI:24875"/>
        <note>catalytic</note>
    </ligand>
</feature>
<evidence type="ECO:0000256" key="1">
    <source>
        <dbReference type="ARBA" id="ARBA00006787"/>
    </source>
</evidence>
<keyword evidence="4 5" id="KW-0408">Iron</keyword>
<evidence type="ECO:0000256" key="3">
    <source>
        <dbReference type="ARBA" id="ARBA00023002"/>
    </source>
</evidence>
<keyword evidence="2 5" id="KW-0479">Metal-binding</keyword>
<comment type="cofactor">
    <cofactor evidence="5">
        <name>Fe(2+)</name>
        <dbReference type="ChEBI" id="CHEBI:29033"/>
    </cofactor>
    <text evidence="5">Binds 1 Fe(2+) ion per subunit.</text>
</comment>
<reference evidence="6 7" key="1">
    <citation type="submission" date="2016-08" db="EMBL/GenBank/DDBJ databases">
        <title>Genomes of anaerobic fungi encode conserved fungal cellulosomes for biomass hydrolysis.</title>
        <authorList>
            <consortium name="DOE Joint Genome Institute"/>
            <person name="Haitjema C.H."/>
            <person name="Gilmore S.P."/>
            <person name="Henske J.K."/>
            <person name="Solomon K.V."/>
            <person name="De Groot R."/>
            <person name="Kuo A."/>
            <person name="Mondo S.J."/>
            <person name="Salamov A.A."/>
            <person name="Labutti K."/>
            <person name="Zhao Z."/>
            <person name="Chiniquy J."/>
            <person name="Barry K."/>
            <person name="Brewer H.M."/>
            <person name="Purvine S.O."/>
            <person name="Wright A.T."/>
            <person name="Boxma B."/>
            <person name="Van Alen T."/>
            <person name="Hackstein J.H."/>
            <person name="Baker S.E."/>
            <person name="Grigoriev I.V."/>
            <person name="O'Malley M.A."/>
        </authorList>
    </citation>
    <scope>NUCLEOTIDE SEQUENCE [LARGE SCALE GENOMIC DNA]</scope>
    <source>
        <strain evidence="7">finn</strain>
    </source>
</reference>
<dbReference type="PANTHER" id="PTHR10543">
    <property type="entry name" value="BETA-CAROTENE DIOXYGENASE"/>
    <property type="match status" value="1"/>
</dbReference>
<reference evidence="6 7" key="2">
    <citation type="submission" date="2016-08" db="EMBL/GenBank/DDBJ databases">
        <title>Pervasive Adenine N6-methylation of Active Genes in Fungi.</title>
        <authorList>
            <consortium name="DOE Joint Genome Institute"/>
            <person name="Mondo S.J."/>
            <person name="Dannebaum R.O."/>
            <person name="Kuo R.C."/>
            <person name="Labutti K."/>
            <person name="Haridas S."/>
            <person name="Kuo A."/>
            <person name="Salamov A."/>
            <person name="Ahrendt S.R."/>
            <person name="Lipzen A."/>
            <person name="Sullivan W."/>
            <person name="Andreopoulos W.B."/>
            <person name="Clum A."/>
            <person name="Lindquist E."/>
            <person name="Daum C."/>
            <person name="Ramamoorthy G.K."/>
            <person name="Gryganskyi A."/>
            <person name="Culley D."/>
            <person name="Magnuson J.K."/>
            <person name="James T.Y."/>
            <person name="O'Malley M.A."/>
            <person name="Stajich J.E."/>
            <person name="Spatafora J.W."/>
            <person name="Visel A."/>
            <person name="Grigoriev I.V."/>
        </authorList>
    </citation>
    <scope>NUCLEOTIDE SEQUENCE [LARGE SCALE GENOMIC DNA]</scope>
    <source>
        <strain evidence="7">finn</strain>
    </source>
</reference>
<dbReference type="OrthoDB" id="2135244at2759"/>
<dbReference type="Pfam" id="PF03055">
    <property type="entry name" value="RPE65"/>
    <property type="match status" value="1"/>
</dbReference>
<evidence type="ECO:0000313" key="6">
    <source>
        <dbReference type="EMBL" id="ORX59895.1"/>
    </source>
</evidence>
<comment type="caution">
    <text evidence="6">The sequence shown here is derived from an EMBL/GenBank/DDBJ whole genome shotgun (WGS) entry which is preliminary data.</text>
</comment>
<dbReference type="PANTHER" id="PTHR10543:SF24">
    <property type="entry name" value="CAROTENOID ISOMEROOXYGENASE"/>
    <property type="match status" value="1"/>
</dbReference>
<protein>
    <recommendedName>
        <fullName evidence="8">Carotenoid oxygenase</fullName>
    </recommendedName>
</protein>
<organism evidence="6 7">
    <name type="scientific">Piromyces finnis</name>
    <dbReference type="NCBI Taxonomy" id="1754191"/>
    <lineage>
        <taxon>Eukaryota</taxon>
        <taxon>Fungi</taxon>
        <taxon>Fungi incertae sedis</taxon>
        <taxon>Chytridiomycota</taxon>
        <taxon>Chytridiomycota incertae sedis</taxon>
        <taxon>Neocallimastigomycetes</taxon>
        <taxon>Neocallimastigales</taxon>
        <taxon>Neocallimastigaceae</taxon>
        <taxon>Piromyces</taxon>
    </lineage>
</organism>
<keyword evidence="7" id="KW-1185">Reference proteome</keyword>
<keyword evidence="3" id="KW-0560">Oxidoreductase</keyword>
<feature type="binding site" evidence="5">
    <location>
        <position position="288"/>
    </location>
    <ligand>
        <name>Fe cation</name>
        <dbReference type="ChEBI" id="CHEBI:24875"/>
        <note>catalytic</note>
    </ligand>
</feature>
<dbReference type="GO" id="GO:0046872">
    <property type="term" value="F:metal ion binding"/>
    <property type="evidence" value="ECO:0007669"/>
    <property type="project" value="UniProtKB-KW"/>
</dbReference>
<dbReference type="InterPro" id="IPR004294">
    <property type="entry name" value="Carotenoid_Oase"/>
</dbReference>
<comment type="similarity">
    <text evidence="1">Belongs to the carotenoid oxygenase family.</text>
</comment>
<gene>
    <name evidence="6" type="ORF">BCR36DRAFT_316000</name>
</gene>
<dbReference type="Proteomes" id="UP000193719">
    <property type="component" value="Unassembled WGS sequence"/>
</dbReference>
<proteinExistence type="inferred from homology"/>
<dbReference type="STRING" id="1754191.A0A1Y1VLT4"/>
<evidence type="ECO:0008006" key="8">
    <source>
        <dbReference type="Google" id="ProtNLM"/>
    </source>
</evidence>
<evidence type="ECO:0000256" key="2">
    <source>
        <dbReference type="ARBA" id="ARBA00022723"/>
    </source>
</evidence>
<dbReference type="EMBL" id="MCFH01000002">
    <property type="protein sequence ID" value="ORX59895.1"/>
    <property type="molecule type" value="Genomic_DNA"/>
</dbReference>
<accession>A0A1Y1VLT4</accession>
<dbReference type="GO" id="GO:0016121">
    <property type="term" value="P:carotene catabolic process"/>
    <property type="evidence" value="ECO:0007669"/>
    <property type="project" value="TreeGrafter"/>
</dbReference>
<feature type="binding site" evidence="5">
    <location>
        <position position="404"/>
    </location>
    <ligand>
        <name>Fe cation</name>
        <dbReference type="ChEBI" id="CHEBI:24875"/>
        <note>catalytic</note>
    </ligand>
</feature>
<dbReference type="GO" id="GO:0010436">
    <property type="term" value="F:carotenoid dioxygenase activity"/>
    <property type="evidence" value="ECO:0007669"/>
    <property type="project" value="TreeGrafter"/>
</dbReference>
<evidence type="ECO:0000313" key="7">
    <source>
        <dbReference type="Proteomes" id="UP000193719"/>
    </source>
</evidence>
<sequence>MSFSRINSREELAHTESSTSIDILDTDILLEETVQPENEVIEEVTTNESNSNSFLNNINSFGESLMSSVLTRKQHKEFKETIITDSTSSFIFGFKNIDKIYPEFIELTPTNPIPDWLNITLYALNPGRFDFDYTQQKELESVNKTYTIDHLFDVLPIIQKFTLNGKTDSNKVQYMSQFLCRGVERKIHENHCISDKVSGLWSNNTNQSSFSRAIIQPLKFNKKAPKPENDIITDSLSSQFPSKFHKGSIATMNCTGNVRFIDDNLKGEKVINYIDINNTFKTSYCSPHPIMDPYNNRMINVLTEIGLTFTKFKVIEFDEDSSNIITEINAPISPVHSFALTENYIIIISFPYTLKRKGLSYFAGESILSSFDYNPDGLTTFYVIAKKDNKHIATFTANACYGLHSINAYETDMTIWIDFSIYDNDNLVRNLTIDNIRNSTKLSIPSSRLIRFRLDLNEIGNAAANVDANNNTNSNNILQASFAHLSQDISIELPVINEKYIGRNYKYAYGVGLPFTDPTPGKFYDKIKKIDIEKEQYVNWSELHCYPSHPIFVPNPSKTEDEDEGVVISTVYNGSKDESFLLILNAKDMTEVTRIPLPTAVAPSFTNCTYKTN</sequence>
<evidence type="ECO:0000256" key="5">
    <source>
        <dbReference type="PIRSR" id="PIRSR604294-1"/>
    </source>
</evidence>
<evidence type="ECO:0000256" key="4">
    <source>
        <dbReference type="ARBA" id="ARBA00023004"/>
    </source>
</evidence>
<dbReference type="AlphaFoldDB" id="A0A1Y1VLT4"/>